<feature type="compositionally biased region" description="Polar residues" evidence="4">
    <location>
        <begin position="577"/>
        <end position="602"/>
    </location>
</feature>
<feature type="compositionally biased region" description="Basic and acidic residues" evidence="4">
    <location>
        <begin position="872"/>
        <end position="888"/>
    </location>
</feature>
<dbReference type="InterPro" id="IPR008587">
    <property type="entry name" value="FPP_plant"/>
</dbReference>
<feature type="compositionally biased region" description="Low complexity" evidence="4">
    <location>
        <begin position="487"/>
        <end position="496"/>
    </location>
</feature>
<evidence type="ECO:0000256" key="4">
    <source>
        <dbReference type="SAM" id="MobiDB-lite"/>
    </source>
</evidence>
<dbReference type="Proteomes" id="UP000250235">
    <property type="component" value="Unassembled WGS sequence"/>
</dbReference>
<organism evidence="5 6">
    <name type="scientific">Dorcoceras hygrometricum</name>
    <dbReference type="NCBI Taxonomy" id="472368"/>
    <lineage>
        <taxon>Eukaryota</taxon>
        <taxon>Viridiplantae</taxon>
        <taxon>Streptophyta</taxon>
        <taxon>Embryophyta</taxon>
        <taxon>Tracheophyta</taxon>
        <taxon>Spermatophyta</taxon>
        <taxon>Magnoliopsida</taxon>
        <taxon>eudicotyledons</taxon>
        <taxon>Gunneridae</taxon>
        <taxon>Pentapetalae</taxon>
        <taxon>asterids</taxon>
        <taxon>lamiids</taxon>
        <taxon>Lamiales</taxon>
        <taxon>Gesneriaceae</taxon>
        <taxon>Didymocarpoideae</taxon>
        <taxon>Trichosporeae</taxon>
        <taxon>Loxocarpinae</taxon>
        <taxon>Dorcoceras</taxon>
    </lineage>
</organism>
<feature type="region of interest" description="Disordered" evidence="4">
    <location>
        <begin position="1001"/>
        <end position="1031"/>
    </location>
</feature>
<feature type="region of interest" description="Disordered" evidence="4">
    <location>
        <begin position="872"/>
        <end position="933"/>
    </location>
</feature>
<dbReference type="PANTHER" id="PTHR31580">
    <property type="entry name" value="FILAMENT-LIKE PLANT PROTEIN 4"/>
    <property type="match status" value="1"/>
</dbReference>
<dbReference type="PANTHER" id="PTHR31580:SF22">
    <property type="entry name" value="FILAMENT-LIKE PLANT PROTEIN 7"/>
    <property type="match status" value="1"/>
</dbReference>
<dbReference type="Pfam" id="PF05911">
    <property type="entry name" value="FPP"/>
    <property type="match status" value="1"/>
</dbReference>
<proteinExistence type="inferred from homology"/>
<evidence type="ECO:0000256" key="2">
    <source>
        <dbReference type="ARBA" id="ARBA00023054"/>
    </source>
</evidence>
<dbReference type="OrthoDB" id="1917992at2759"/>
<evidence type="ECO:0000256" key="3">
    <source>
        <dbReference type="SAM" id="Coils"/>
    </source>
</evidence>
<feature type="compositionally biased region" description="Basic and acidic residues" evidence="4">
    <location>
        <begin position="896"/>
        <end position="918"/>
    </location>
</feature>
<accession>A0A2Z7BYM4</accession>
<evidence type="ECO:0000256" key="1">
    <source>
        <dbReference type="ARBA" id="ARBA00005921"/>
    </source>
</evidence>
<protein>
    <submittedName>
        <fullName evidence="5">Filament-like plant protein 7</fullName>
    </submittedName>
</protein>
<sequence>MDQKSWLWKKKSAEKTLLSDKANISLSRNEETTKVSYGKFSNMELLAEKAELERDLKILDSKLSSALSDCNANDNMAKKQMKIAQEAIAGWEKAESEVLSLKQELDNVLQQKAASEERLGHLDAALKQCMQQLRFVREEQEKRVHGAVAKTKEEFEKTRFLLDEKLSEAVKRMAILDAENYHLSKALSGKDKVIEDLSKYRTQVEADLNALMLRAESAEKENTSLKYEIRVLEKEHDIRNEEREFNRRTFEVTQKQLQESVKKIAKLESECQRLRLLVRKRLPGPAALAKMKNEVEMLGKDPSEIRRRRSNHSLISSENFHIDVPSATPRKRINSLTEQLHVIEEENRILKNALDKKSSELHFARTMFARTPSILSRAGQTDESFEDQTNAEPGHLCFFPEHSLAASSDMGSDDKVNCEESWTSALVSELQHLKNEKKPVATPSHRKMGNSDMNLMADFAEMEKLAVVSVDYPAGSSHHSSEAGNEIIGPSGSPSGRYSSTAPDMEMVPVSDFRSDSLISGQGIQSGNLQDNRVPGKLGDVLKMLLEHCHVSKRNPHEVVEDIRAFLSQKDSLNDRGGTNNYDTSNSQKVKGQVSLASPNKSLNRDATDTSNGNDVSVKRENGEIVQSEVSIAVHRILELLEGINAPSADNCVAESLSGMTDKLLSYKDTKTPTGYIVRVFQWKAAELTAILRRFGQTCNDLLNGTADLQQLIQLVASSLEWVMNHCFSVQDVSSMKDAICDHLGWDESRSESEIDNVSANTLAESNQIHTKREEMPIHRMLYPLSRHNHSRQTEAPKQNTNEECKRLNFESADKESSLVGLEAMPQSDTINFRIEPQEPKVIIENLLSEMETVEQSKGKTTDHFEKQNIIKEDLETRPMEFSPEKGKSRQNTSHSESELEKHNQCSRGPEETCHDIRTQSQSMTSKKVPVARKSWDNQLRTEREIAAASEKLAECQETILNLGKQVKALASPIDAVLFEKAVSAPFETFANVSTIRRTSSQRSSLLDKMQSEDNDQMDASPLTNDDARNVNNNSSVSITAVVEPWVKSNDLNPNDLHEGDKNMAASMAIVPIKKKEGKSILKKLFWLTKKRNGKKALYA</sequence>
<feature type="coiled-coil region" evidence="3">
    <location>
        <begin position="939"/>
        <end position="966"/>
    </location>
</feature>
<reference evidence="5 6" key="1">
    <citation type="journal article" date="2015" name="Proc. Natl. Acad. Sci. U.S.A.">
        <title>The resurrection genome of Boea hygrometrica: A blueprint for survival of dehydration.</title>
        <authorList>
            <person name="Xiao L."/>
            <person name="Yang G."/>
            <person name="Zhang L."/>
            <person name="Yang X."/>
            <person name="Zhao S."/>
            <person name="Ji Z."/>
            <person name="Zhou Q."/>
            <person name="Hu M."/>
            <person name="Wang Y."/>
            <person name="Chen M."/>
            <person name="Xu Y."/>
            <person name="Jin H."/>
            <person name="Xiao X."/>
            <person name="Hu G."/>
            <person name="Bao F."/>
            <person name="Hu Y."/>
            <person name="Wan P."/>
            <person name="Li L."/>
            <person name="Deng X."/>
            <person name="Kuang T."/>
            <person name="Xiang C."/>
            <person name="Zhu J.K."/>
            <person name="Oliver M.J."/>
            <person name="He Y."/>
        </authorList>
    </citation>
    <scope>NUCLEOTIDE SEQUENCE [LARGE SCALE GENOMIC DNA]</scope>
    <source>
        <strain evidence="6">cv. XS01</strain>
    </source>
</reference>
<feature type="coiled-coil region" evidence="3">
    <location>
        <begin position="201"/>
        <end position="277"/>
    </location>
</feature>
<feature type="coiled-coil region" evidence="3">
    <location>
        <begin position="42"/>
        <end position="118"/>
    </location>
</feature>
<feature type="region of interest" description="Disordered" evidence="4">
    <location>
        <begin position="474"/>
        <end position="502"/>
    </location>
</feature>
<comment type="similarity">
    <text evidence="1">Belongs to the FPP family.</text>
</comment>
<feature type="region of interest" description="Disordered" evidence="4">
    <location>
        <begin position="571"/>
        <end position="617"/>
    </location>
</feature>
<keyword evidence="6" id="KW-1185">Reference proteome</keyword>
<gene>
    <name evidence="5" type="ORF">F511_08204</name>
</gene>
<name>A0A2Z7BYM4_9LAMI</name>
<evidence type="ECO:0000313" key="6">
    <source>
        <dbReference type="Proteomes" id="UP000250235"/>
    </source>
</evidence>
<keyword evidence="2 3" id="KW-0175">Coiled coil</keyword>
<dbReference type="EMBL" id="KV000896">
    <property type="protein sequence ID" value="KZV39742.1"/>
    <property type="molecule type" value="Genomic_DNA"/>
</dbReference>
<feature type="coiled-coil region" evidence="3">
    <location>
        <begin position="333"/>
        <end position="360"/>
    </location>
</feature>
<evidence type="ECO:0000313" key="5">
    <source>
        <dbReference type="EMBL" id="KZV39742.1"/>
    </source>
</evidence>
<dbReference type="AlphaFoldDB" id="A0A2Z7BYM4"/>